<dbReference type="PANTHER" id="PTHR24068">
    <property type="entry name" value="UBIQUITIN-CONJUGATING ENZYME E2"/>
    <property type="match status" value="1"/>
</dbReference>
<dbReference type="InterPro" id="IPR000608">
    <property type="entry name" value="UBC"/>
</dbReference>
<dbReference type="Pfam" id="PF00179">
    <property type="entry name" value="UQ_con"/>
    <property type="match status" value="1"/>
</dbReference>
<organism evidence="2 3">
    <name type="scientific">Oopsacas minuta</name>
    <dbReference type="NCBI Taxonomy" id="111878"/>
    <lineage>
        <taxon>Eukaryota</taxon>
        <taxon>Metazoa</taxon>
        <taxon>Porifera</taxon>
        <taxon>Hexactinellida</taxon>
        <taxon>Hexasterophora</taxon>
        <taxon>Lyssacinosida</taxon>
        <taxon>Leucopsacidae</taxon>
        <taxon>Oopsacas</taxon>
    </lineage>
</organism>
<evidence type="ECO:0000259" key="1">
    <source>
        <dbReference type="PROSITE" id="PS50127"/>
    </source>
</evidence>
<reference evidence="2 3" key="1">
    <citation type="journal article" date="2023" name="BMC Biol.">
        <title>The compact genome of the sponge Oopsacas minuta (Hexactinellida) is lacking key metazoan core genes.</title>
        <authorList>
            <person name="Santini S."/>
            <person name="Schenkelaars Q."/>
            <person name="Jourda C."/>
            <person name="Duchesne M."/>
            <person name="Belahbib H."/>
            <person name="Rocher C."/>
            <person name="Selva M."/>
            <person name="Riesgo A."/>
            <person name="Vervoort M."/>
            <person name="Leys S.P."/>
            <person name="Kodjabachian L."/>
            <person name="Le Bivic A."/>
            <person name="Borchiellini C."/>
            <person name="Claverie J.M."/>
            <person name="Renard E."/>
        </authorList>
    </citation>
    <scope>NUCLEOTIDE SEQUENCE [LARGE SCALE GENOMIC DNA]</scope>
    <source>
        <strain evidence="2">SPO-2</strain>
    </source>
</reference>
<dbReference type="Proteomes" id="UP001165289">
    <property type="component" value="Unassembled WGS sequence"/>
</dbReference>
<dbReference type="InterPro" id="IPR016135">
    <property type="entry name" value="UBQ-conjugating_enzyme/RWD"/>
</dbReference>
<protein>
    <recommendedName>
        <fullName evidence="1">UBC core domain-containing protein</fullName>
    </recommendedName>
</protein>
<dbReference type="AlphaFoldDB" id="A0AAV7JLC2"/>
<feature type="domain" description="UBC core" evidence="1">
    <location>
        <begin position="10"/>
        <end position="160"/>
    </location>
</feature>
<sequence>MGCSLDTSKVSLNRLKKELTYMMANPMEMETAEPRGDENNEMYTWVATIKGPKDSPYEGGMFYVNLNFPASYPVLPPKIEFITPIYHPNIAKEGEVSVNNILPSGWGSTVTIPVLLTAISSLLANPNPDDPILADMGRLYREDRQLYDETAREMTLKHAV</sequence>
<evidence type="ECO:0000313" key="3">
    <source>
        <dbReference type="Proteomes" id="UP001165289"/>
    </source>
</evidence>
<dbReference type="PROSITE" id="PS50127">
    <property type="entry name" value="UBC_2"/>
    <property type="match status" value="1"/>
</dbReference>
<dbReference type="SUPFAM" id="SSF54495">
    <property type="entry name" value="UBC-like"/>
    <property type="match status" value="1"/>
</dbReference>
<gene>
    <name evidence="2" type="ORF">LOD99_6485</name>
</gene>
<comment type="caution">
    <text evidence="2">The sequence shown here is derived from an EMBL/GenBank/DDBJ whole genome shotgun (WGS) entry which is preliminary data.</text>
</comment>
<name>A0AAV7JLC2_9METZ</name>
<dbReference type="SMART" id="SM00212">
    <property type="entry name" value="UBCc"/>
    <property type="match status" value="1"/>
</dbReference>
<keyword evidence="3" id="KW-1185">Reference proteome</keyword>
<evidence type="ECO:0000313" key="2">
    <source>
        <dbReference type="EMBL" id="KAI6649695.1"/>
    </source>
</evidence>
<dbReference type="Gene3D" id="3.10.110.10">
    <property type="entry name" value="Ubiquitin Conjugating Enzyme"/>
    <property type="match status" value="1"/>
</dbReference>
<accession>A0AAV7JLC2</accession>
<dbReference type="EMBL" id="JAKMXF010000318">
    <property type="protein sequence ID" value="KAI6649695.1"/>
    <property type="molecule type" value="Genomic_DNA"/>
</dbReference>
<proteinExistence type="predicted"/>